<organism evidence="1 2">
    <name type="scientific">Capsicum annuum</name>
    <name type="common">Capsicum pepper</name>
    <dbReference type="NCBI Taxonomy" id="4072"/>
    <lineage>
        <taxon>Eukaryota</taxon>
        <taxon>Viridiplantae</taxon>
        <taxon>Streptophyta</taxon>
        <taxon>Embryophyta</taxon>
        <taxon>Tracheophyta</taxon>
        <taxon>Spermatophyta</taxon>
        <taxon>Magnoliopsida</taxon>
        <taxon>eudicotyledons</taxon>
        <taxon>Gunneridae</taxon>
        <taxon>Pentapetalae</taxon>
        <taxon>asterids</taxon>
        <taxon>lamiids</taxon>
        <taxon>Solanales</taxon>
        <taxon>Solanaceae</taxon>
        <taxon>Solanoideae</taxon>
        <taxon>Capsiceae</taxon>
        <taxon>Capsicum</taxon>
    </lineage>
</organism>
<comment type="caution">
    <text evidence="1">The sequence shown here is derived from an EMBL/GenBank/DDBJ whole genome shotgun (WGS) entry which is preliminary data.</text>
</comment>
<protein>
    <submittedName>
        <fullName evidence="1">Uncharacterized protein</fullName>
    </submittedName>
</protein>
<dbReference type="Gramene" id="PHT89891">
    <property type="protein sequence ID" value="PHT89891"/>
    <property type="gene ID" value="T459_05004"/>
</dbReference>
<accession>A0A2G3A6S5</accession>
<gene>
    <name evidence="1" type="ORF">T459_05004</name>
</gene>
<reference evidence="1 2" key="1">
    <citation type="journal article" date="2014" name="Nat. Genet.">
        <title>Genome sequence of the hot pepper provides insights into the evolution of pungency in Capsicum species.</title>
        <authorList>
            <person name="Kim S."/>
            <person name="Park M."/>
            <person name="Yeom S.I."/>
            <person name="Kim Y.M."/>
            <person name="Lee J.M."/>
            <person name="Lee H.A."/>
            <person name="Seo E."/>
            <person name="Choi J."/>
            <person name="Cheong K."/>
            <person name="Kim K.T."/>
            <person name="Jung K."/>
            <person name="Lee G.W."/>
            <person name="Oh S.K."/>
            <person name="Bae C."/>
            <person name="Kim S.B."/>
            <person name="Lee H.Y."/>
            <person name="Kim S.Y."/>
            <person name="Kim M.S."/>
            <person name="Kang B.C."/>
            <person name="Jo Y.D."/>
            <person name="Yang H.B."/>
            <person name="Jeong H.J."/>
            <person name="Kang W.H."/>
            <person name="Kwon J.K."/>
            <person name="Shin C."/>
            <person name="Lim J.Y."/>
            <person name="Park J.H."/>
            <person name="Huh J.H."/>
            <person name="Kim J.S."/>
            <person name="Kim B.D."/>
            <person name="Cohen O."/>
            <person name="Paran I."/>
            <person name="Suh M.C."/>
            <person name="Lee S.B."/>
            <person name="Kim Y.K."/>
            <person name="Shin Y."/>
            <person name="Noh S.J."/>
            <person name="Park J."/>
            <person name="Seo Y.S."/>
            <person name="Kwon S.Y."/>
            <person name="Kim H.A."/>
            <person name="Park J.M."/>
            <person name="Kim H.J."/>
            <person name="Choi S.B."/>
            <person name="Bosland P.W."/>
            <person name="Reeves G."/>
            <person name="Jo S.H."/>
            <person name="Lee B.W."/>
            <person name="Cho H.T."/>
            <person name="Choi H.S."/>
            <person name="Lee M.S."/>
            <person name="Yu Y."/>
            <person name="Do Choi Y."/>
            <person name="Park B.S."/>
            <person name="van Deynze A."/>
            <person name="Ashrafi H."/>
            <person name="Hill T."/>
            <person name="Kim W.T."/>
            <person name="Pai H.S."/>
            <person name="Ahn H.K."/>
            <person name="Yeam I."/>
            <person name="Giovannoni J.J."/>
            <person name="Rose J.K."/>
            <person name="Sorensen I."/>
            <person name="Lee S.J."/>
            <person name="Kim R.W."/>
            <person name="Choi I.Y."/>
            <person name="Choi B.S."/>
            <person name="Lim J.S."/>
            <person name="Lee Y.H."/>
            <person name="Choi D."/>
        </authorList>
    </citation>
    <scope>NUCLEOTIDE SEQUENCE [LARGE SCALE GENOMIC DNA]</scope>
    <source>
        <strain evidence="2">cv. CM334</strain>
    </source>
</reference>
<reference evidence="1 2" key="2">
    <citation type="journal article" date="2017" name="Genome Biol.">
        <title>New reference genome sequences of hot pepper reveal the massive evolution of plant disease-resistance genes by retroduplication.</title>
        <authorList>
            <person name="Kim S."/>
            <person name="Park J."/>
            <person name="Yeom S.I."/>
            <person name="Kim Y.M."/>
            <person name="Seo E."/>
            <person name="Kim K.T."/>
            <person name="Kim M.S."/>
            <person name="Lee J.M."/>
            <person name="Cheong K."/>
            <person name="Shin H.S."/>
            <person name="Kim S.B."/>
            <person name="Han K."/>
            <person name="Lee J."/>
            <person name="Park M."/>
            <person name="Lee H.A."/>
            <person name="Lee H.Y."/>
            <person name="Lee Y."/>
            <person name="Oh S."/>
            <person name="Lee J.H."/>
            <person name="Choi E."/>
            <person name="Choi E."/>
            <person name="Lee S.E."/>
            <person name="Jeon J."/>
            <person name="Kim H."/>
            <person name="Choi G."/>
            <person name="Song H."/>
            <person name="Lee J."/>
            <person name="Lee S.C."/>
            <person name="Kwon J.K."/>
            <person name="Lee H.Y."/>
            <person name="Koo N."/>
            <person name="Hong Y."/>
            <person name="Kim R.W."/>
            <person name="Kang W.H."/>
            <person name="Huh J.H."/>
            <person name="Kang B.C."/>
            <person name="Yang T.J."/>
            <person name="Lee Y.H."/>
            <person name="Bennetzen J.L."/>
            <person name="Choi D."/>
        </authorList>
    </citation>
    <scope>NUCLEOTIDE SEQUENCE [LARGE SCALE GENOMIC DNA]</scope>
    <source>
        <strain evidence="2">cv. CM334</strain>
    </source>
</reference>
<dbReference type="AlphaFoldDB" id="A0A2G3A6S5"/>
<proteinExistence type="predicted"/>
<evidence type="ECO:0000313" key="1">
    <source>
        <dbReference type="EMBL" id="PHT89891.1"/>
    </source>
</evidence>
<name>A0A2G3A6S5_CAPAN</name>
<evidence type="ECO:0000313" key="2">
    <source>
        <dbReference type="Proteomes" id="UP000222542"/>
    </source>
</evidence>
<keyword evidence="2" id="KW-1185">Reference proteome</keyword>
<dbReference type="UniPathway" id="UPA00378"/>
<sequence length="95" mass="10783">MIVIRQKNVRIRFRYPVYDGVIGSEYGWSGKPVIEHNTCYRMRWGFSLEDATGLSLNGDIDVDSVFAASLPATYSHFAPQKHLDMSKLMENTVSP</sequence>
<dbReference type="EMBL" id="AYRZ02000002">
    <property type="protein sequence ID" value="PHT89891.1"/>
    <property type="molecule type" value="Genomic_DNA"/>
</dbReference>
<dbReference type="STRING" id="4072.A0A2G3A6S5"/>
<dbReference type="Proteomes" id="UP000222542">
    <property type="component" value="Unassembled WGS sequence"/>
</dbReference>